<evidence type="ECO:0000259" key="1">
    <source>
        <dbReference type="Pfam" id="PF04028"/>
    </source>
</evidence>
<evidence type="ECO:0000313" key="3">
    <source>
        <dbReference type="Proteomes" id="UP000231926"/>
    </source>
</evidence>
<dbReference type="InterPro" id="IPR007172">
    <property type="entry name" value="DUF374"/>
</dbReference>
<feature type="domain" description="DUF374" evidence="1">
    <location>
        <begin position="68"/>
        <end position="130"/>
    </location>
</feature>
<comment type="caution">
    <text evidence="2">The sequence shown here is derived from an EMBL/GenBank/DDBJ whole genome shotgun (WGS) entry which is preliminary data.</text>
</comment>
<accession>A0A2M9YHM2</accession>
<keyword evidence="3" id="KW-1185">Reference proteome</keyword>
<dbReference type="RefSeq" id="WP_100709136.1">
    <property type="nucleotide sequence ID" value="NZ_NPDR01000001.1"/>
</dbReference>
<reference evidence="2 3" key="1">
    <citation type="submission" date="2017-07" db="EMBL/GenBank/DDBJ databases">
        <title>Leptospira spp. isolated from tropical soils.</title>
        <authorList>
            <person name="Thibeaux R."/>
            <person name="Iraola G."/>
            <person name="Ferres I."/>
            <person name="Bierque E."/>
            <person name="Girault D."/>
            <person name="Soupe-Gilbert M.-E."/>
            <person name="Picardeau M."/>
            <person name="Goarant C."/>
        </authorList>
    </citation>
    <scope>NUCLEOTIDE SEQUENCE [LARGE SCALE GENOMIC DNA]</scope>
    <source>
        <strain evidence="2 3">FH4-C-A2</strain>
    </source>
</reference>
<dbReference type="AlphaFoldDB" id="A0A2M9YHM2"/>
<dbReference type="CDD" id="cd07983">
    <property type="entry name" value="LPLAT_DUF374-like"/>
    <property type="match status" value="1"/>
</dbReference>
<dbReference type="OrthoDB" id="9810508at2"/>
<sequence length="238" mass="27132">MKIAISSFIATSILKIIYITVRWTKIHIPKKTEELLLQKKGFVLALWHNQIPFVIDFTYKFYVKRYGLEVIPMASQSKDGELATRVISHFGMKPKRGSSKRGGASALRALVNDAKKGSISLITPDGPTGPVYTLKPGIIQLASMTGFPILSYYAKYDHYSIVQSWDRTPVPKLFSKAEFFISEPFYVPKLNGEEELEVWRKKLETFMLDQAGITWQEAENLREEVRLAQEAKSKPKKN</sequence>
<organism evidence="2 3">
    <name type="scientific">Leptospira saintgironsiae</name>
    <dbReference type="NCBI Taxonomy" id="2023183"/>
    <lineage>
        <taxon>Bacteria</taxon>
        <taxon>Pseudomonadati</taxon>
        <taxon>Spirochaetota</taxon>
        <taxon>Spirochaetia</taxon>
        <taxon>Leptospirales</taxon>
        <taxon>Leptospiraceae</taxon>
        <taxon>Leptospira</taxon>
    </lineage>
</organism>
<evidence type="ECO:0000313" key="2">
    <source>
        <dbReference type="EMBL" id="PJZ51045.1"/>
    </source>
</evidence>
<dbReference type="Proteomes" id="UP000231926">
    <property type="component" value="Unassembled WGS sequence"/>
</dbReference>
<dbReference type="Pfam" id="PF04028">
    <property type="entry name" value="DUF374"/>
    <property type="match status" value="1"/>
</dbReference>
<gene>
    <name evidence="2" type="ORF">CH362_04630</name>
</gene>
<proteinExistence type="predicted"/>
<dbReference type="EMBL" id="NPDR01000001">
    <property type="protein sequence ID" value="PJZ51045.1"/>
    <property type="molecule type" value="Genomic_DNA"/>
</dbReference>
<protein>
    <recommendedName>
        <fullName evidence="1">DUF374 domain-containing protein</fullName>
    </recommendedName>
</protein>
<name>A0A2M9YHM2_9LEPT</name>